<feature type="region of interest" description="Disordered" evidence="7">
    <location>
        <begin position="1354"/>
        <end position="1426"/>
    </location>
</feature>
<keyword evidence="5 6" id="KW-0067">ATP-binding</keyword>
<feature type="region of interest" description="Disordered" evidence="7">
    <location>
        <begin position="1589"/>
        <end position="1611"/>
    </location>
</feature>
<evidence type="ECO:0000256" key="6">
    <source>
        <dbReference type="PROSITE-ProRule" id="PRU10141"/>
    </source>
</evidence>
<feature type="compositionally biased region" description="Low complexity" evidence="7">
    <location>
        <begin position="184"/>
        <end position="193"/>
    </location>
</feature>
<feature type="region of interest" description="Disordered" evidence="7">
    <location>
        <begin position="1798"/>
        <end position="1819"/>
    </location>
</feature>
<dbReference type="Proteomes" id="UP000650467">
    <property type="component" value="Unassembled WGS sequence"/>
</dbReference>
<reference evidence="9" key="1">
    <citation type="journal article" date="2020" name="bioRxiv">
        <title>Comparative genomics of Chlamydomonas.</title>
        <authorList>
            <person name="Craig R.J."/>
            <person name="Hasan A.R."/>
            <person name="Ness R.W."/>
            <person name="Keightley P.D."/>
        </authorList>
    </citation>
    <scope>NUCLEOTIDE SEQUENCE</scope>
    <source>
        <strain evidence="9">SAG 7.73</strain>
    </source>
</reference>
<evidence type="ECO:0000256" key="7">
    <source>
        <dbReference type="SAM" id="MobiDB-lite"/>
    </source>
</evidence>
<sequence>MSPRPFDRVYSPATATPPPPPGLTASPPPLLSTGGIESNSSSSSSNPNPSDGSSSTSSSTNSPATGNPSSATGTADAVVASAAELVAFIRNASAVAAALDVASSAGLQQRLELAVAGDILLDGAVWPDTYDWPPPALMGASGGGVTAGGGSSRAGAGGGGISITLILTGVPLPVAAAGGGGGEPEAAAATTAARSAPFSGNRTSTAATLALADPHAASGSSTNSSSAGAPTAAAAACPASAASRRRPRLDLASLTGRLRLAAGSVLVLRDLEVSGSTLGTWVSLESLEFLTESAGASLVLDGVLLRHAGCPDPAHLAPGFRAVPRPPDHPGRQALGPPAAAGLWLQQGAGDGGGGGMVVEAALQPLPGSAAAVADADAAATGGAGAGAGAPNDASSLYTWCTCGSGGSSGAGGGGISNSSSIGAAGAGLDGGGGRVCYSPALQLQDYVIALPDFGQVGGYITVIQNSTLLCDRSVSPSCTQQGATERECLLQLLASLPISAAAQQQQDQPIQLTNNSASAPPAPEDGSSRSGQQQPQPPAGAANTTASAAASSSSSNSQGGHSGEVGGSNGRAATDSATAAAAGGGASGGGRTTLAAAVGGAVGGAGAVVVLAVAAALLRRRRRRQSTYAVDGLREDKRQDVEEAVAAPATPAAVGGSSKTCHAASPRTPARPARSGACAATGSGTGGSARQQVSVQASSAGCGGGGGGESGNGLVSGSNSIADASLSGGMAAAGPRGGALQWQRAVAAPADVRLGVLLGAGSFGRVYRGEWRQRRVAVKVLTHGASETPAIERELQVSLAVRHANVVRTLHFARLDVTRGAAARQQQQAAQMPKAADAWADLPDMFPTRPAGGGGGGGAGDSVVLANDLYETWLIQELCDGGALSSSLYGGKFHSAAAGGGVGRGGGGGAPLPNMHDIWSLALDVCRGMRYLHSKGLIHADLKAENVLLLSRGTSSTASDLGASPAAAPASCTGSGSQTAAAVSRDGAAAAAAMCSPAPCRYVAKVADFGLSRCLDGGRTHQTTRNVGTLTHMPPESLSGGHLRLEVDVFAFGVLMWELHTGCRPYAGLTAGEVVHRVVVGGARPAFPRHTPPAWRQLAAACWAQAPEDRPSFEQVEQELVTMGASLISDSGAARVSGASGAATAGDAAGLVPTAAPPSSLRREMSPARQIMRHSISGVTSASGSNRQGLAPYSSYSKEDAFLAAAAAVNAANAAATLPQARPVAPINASPGRPLVPTTRGSSFILPTPAASVPTPTAPPFNVIGGPAPGAMAPPAARVSAYSSPGFAMGYSNGTSGVGAGAGTSQGGGAVPCADPAADLLAVARGGDLEFPGPASAGGGGGGLGSGGSSLILAGTALPVPPQEPSPGLRRPSSFSRTRSMSGFAPSPPASPMRASAPNAPAPPPGNAASPGLRRPAPAGVAHRTSASGAFGSASASAGVGGPAVSFGGSVGSSGPNSPLLRNAPSLRSRLSAVSEGALLAARCSAKATAEHIASLEAEVDAEHSSDDNAGSDADMEDDATLDGLAVRPDIVTPAPSLLPGTTQASMVRRALLGSASSVDMALAAGLSSLRTKSHSSSVRTVSFSPVVLGDGRGPGGTTSSGPRAPACAAGANSSVEAPAAAAPPPLPSAAAARPRSAALNAAAGSSPPVWAWDSAAADGVTVAAASPRAGGGRGCSVTFRGVDSDGSDDDTADAASRQNGRAGGSKPPQQQEGPLDWVLDDDAPTAAAATAEEDVPTAARRRRFMVSASGASFYTQNGGPDGDSDGDDDIIADAATANSLSSDGAEAVAVAPPVLPPSPAGGHLRTSASGHRSFTDATGARAGASNVLASRALSMSALQLSQVAAAAAAAGLGGAAAGGEDGAAMLLVNEDLTDPVLDGIDPGRLEMRRHMQRIRMSLNGASGGPRAAGASRQRLLLSMSGTADTSGAAAPAGHAAAASSVPGANSNISIGGGATAAAAVAASTGTSATGANSGSGAVKSGGEGPPASPPRSALANLVDQALKLPCVGLERLNDPEKRLKVMQKLEAAAAEGPASIAKVLSTTRPGGGRWCR</sequence>
<proteinExistence type="predicted"/>
<dbReference type="SUPFAM" id="SSF56112">
    <property type="entry name" value="Protein kinase-like (PK-like)"/>
    <property type="match status" value="1"/>
</dbReference>
<feature type="domain" description="Protein kinase" evidence="8">
    <location>
        <begin position="753"/>
        <end position="1122"/>
    </location>
</feature>
<dbReference type="OrthoDB" id="546085at2759"/>
<accession>A0A835T3E5</accession>
<dbReference type="PROSITE" id="PS00107">
    <property type="entry name" value="PROTEIN_KINASE_ATP"/>
    <property type="match status" value="1"/>
</dbReference>
<dbReference type="InterPro" id="IPR008271">
    <property type="entry name" value="Ser/Thr_kinase_AS"/>
</dbReference>
<feature type="compositionally biased region" description="Pro residues" evidence="7">
    <location>
        <begin position="15"/>
        <end position="30"/>
    </location>
</feature>
<dbReference type="InterPro" id="IPR017441">
    <property type="entry name" value="Protein_kinase_ATP_BS"/>
</dbReference>
<evidence type="ECO:0000313" key="9">
    <source>
        <dbReference type="EMBL" id="KAG2438053.1"/>
    </source>
</evidence>
<dbReference type="Gene3D" id="3.30.200.20">
    <property type="entry name" value="Phosphorylase Kinase, domain 1"/>
    <property type="match status" value="1"/>
</dbReference>
<dbReference type="PROSITE" id="PS50011">
    <property type="entry name" value="PROTEIN_KINASE_DOM"/>
    <property type="match status" value="1"/>
</dbReference>
<comment type="caution">
    <text evidence="9">The sequence shown here is derived from an EMBL/GenBank/DDBJ whole genome shotgun (WGS) entry which is preliminary data.</text>
</comment>
<dbReference type="GO" id="GO:0004674">
    <property type="term" value="F:protein serine/threonine kinase activity"/>
    <property type="evidence" value="ECO:0007669"/>
    <property type="project" value="UniProtKB-KW"/>
</dbReference>
<feature type="compositionally biased region" description="Gly residues" evidence="7">
    <location>
        <begin position="561"/>
        <end position="570"/>
    </location>
</feature>
<feature type="compositionally biased region" description="Low complexity" evidence="7">
    <location>
        <begin position="529"/>
        <end position="560"/>
    </location>
</feature>
<keyword evidence="1" id="KW-0723">Serine/threonine-protein kinase</keyword>
<dbReference type="PANTHER" id="PTHR44329:SF214">
    <property type="entry name" value="PROTEIN KINASE DOMAIN-CONTAINING PROTEIN"/>
    <property type="match status" value="1"/>
</dbReference>
<dbReference type="InterPro" id="IPR051681">
    <property type="entry name" value="Ser/Thr_Kinases-Pseudokinases"/>
</dbReference>
<evidence type="ECO:0000256" key="3">
    <source>
        <dbReference type="ARBA" id="ARBA00022741"/>
    </source>
</evidence>
<feature type="region of interest" description="Disordered" evidence="7">
    <location>
        <begin position="1753"/>
        <end position="1772"/>
    </location>
</feature>
<feature type="compositionally biased region" description="Polar residues" evidence="7">
    <location>
        <begin position="510"/>
        <end position="519"/>
    </location>
</feature>
<feature type="binding site" evidence="6">
    <location>
        <position position="780"/>
    </location>
    <ligand>
        <name>ATP</name>
        <dbReference type="ChEBI" id="CHEBI:30616"/>
    </ligand>
</feature>
<feature type="region of interest" description="Disordered" evidence="7">
    <location>
        <begin position="647"/>
        <end position="692"/>
    </location>
</feature>
<dbReference type="PROSITE" id="PS00108">
    <property type="entry name" value="PROTEIN_KINASE_ST"/>
    <property type="match status" value="1"/>
</dbReference>
<dbReference type="PANTHER" id="PTHR44329">
    <property type="entry name" value="SERINE/THREONINE-PROTEIN KINASE TNNI3K-RELATED"/>
    <property type="match status" value="1"/>
</dbReference>
<name>A0A835T3E5_CHLIN</name>
<feature type="compositionally biased region" description="Low complexity" evidence="7">
    <location>
        <begin position="31"/>
        <end position="70"/>
    </location>
</feature>
<keyword evidence="3 6" id="KW-0547">Nucleotide-binding</keyword>
<feature type="region of interest" description="Disordered" evidence="7">
    <location>
        <begin position="178"/>
        <end position="200"/>
    </location>
</feature>
<gene>
    <name evidence="9" type="ORF">HXX76_005663</name>
</gene>
<dbReference type="GO" id="GO:0005524">
    <property type="term" value="F:ATP binding"/>
    <property type="evidence" value="ECO:0007669"/>
    <property type="project" value="UniProtKB-UniRule"/>
</dbReference>
<dbReference type="Pfam" id="PF07714">
    <property type="entry name" value="PK_Tyr_Ser-Thr"/>
    <property type="match status" value="2"/>
</dbReference>
<feature type="region of interest" description="Disordered" evidence="7">
    <location>
        <begin position="505"/>
        <end position="573"/>
    </location>
</feature>
<evidence type="ECO:0000256" key="5">
    <source>
        <dbReference type="ARBA" id="ARBA00022840"/>
    </source>
</evidence>
<feature type="compositionally biased region" description="Low complexity" evidence="7">
    <location>
        <begin position="664"/>
        <end position="692"/>
    </location>
</feature>
<dbReference type="EMBL" id="JAEHOC010000010">
    <property type="protein sequence ID" value="KAG2438053.1"/>
    <property type="molecule type" value="Genomic_DNA"/>
</dbReference>
<feature type="region of interest" description="Disordered" evidence="7">
    <location>
        <begin position="1"/>
        <end position="73"/>
    </location>
</feature>
<evidence type="ECO:0000256" key="1">
    <source>
        <dbReference type="ARBA" id="ARBA00022527"/>
    </source>
</evidence>
<evidence type="ECO:0000256" key="2">
    <source>
        <dbReference type="ARBA" id="ARBA00022679"/>
    </source>
</evidence>
<feature type="compositionally biased region" description="Low complexity" evidence="7">
    <location>
        <begin position="1968"/>
        <end position="1980"/>
    </location>
</feature>
<evidence type="ECO:0000256" key="4">
    <source>
        <dbReference type="ARBA" id="ARBA00022777"/>
    </source>
</evidence>
<feature type="compositionally biased region" description="Polar residues" evidence="7">
    <location>
        <begin position="1808"/>
        <end position="1818"/>
    </location>
</feature>
<feature type="region of interest" description="Disordered" evidence="7">
    <location>
        <begin position="1667"/>
        <end position="1719"/>
    </location>
</feature>
<dbReference type="InterPro" id="IPR000719">
    <property type="entry name" value="Prot_kinase_dom"/>
</dbReference>
<dbReference type="InterPro" id="IPR001245">
    <property type="entry name" value="Ser-Thr/Tyr_kinase_cat_dom"/>
</dbReference>
<feature type="region of interest" description="Disordered" evidence="7">
    <location>
        <begin position="1968"/>
        <end position="1994"/>
    </location>
</feature>
<organism evidence="9 10">
    <name type="scientific">Chlamydomonas incerta</name>
    <dbReference type="NCBI Taxonomy" id="51695"/>
    <lineage>
        <taxon>Eukaryota</taxon>
        <taxon>Viridiplantae</taxon>
        <taxon>Chlorophyta</taxon>
        <taxon>core chlorophytes</taxon>
        <taxon>Chlorophyceae</taxon>
        <taxon>CS clade</taxon>
        <taxon>Chlamydomonadales</taxon>
        <taxon>Chlamydomonadaceae</taxon>
        <taxon>Chlamydomonas</taxon>
    </lineage>
</organism>
<keyword evidence="2" id="KW-0808">Transferase</keyword>
<evidence type="ECO:0000313" key="10">
    <source>
        <dbReference type="Proteomes" id="UP000650467"/>
    </source>
</evidence>
<dbReference type="InterPro" id="IPR011009">
    <property type="entry name" value="Kinase-like_dom_sf"/>
</dbReference>
<evidence type="ECO:0000259" key="8">
    <source>
        <dbReference type="PROSITE" id="PS50011"/>
    </source>
</evidence>
<dbReference type="Gene3D" id="1.10.510.10">
    <property type="entry name" value="Transferase(Phosphotransferase) domain 1"/>
    <property type="match status" value="1"/>
</dbReference>
<keyword evidence="4" id="KW-0418">Kinase</keyword>
<feature type="compositionally biased region" description="Low complexity" evidence="7">
    <location>
        <begin position="1601"/>
        <end position="1611"/>
    </location>
</feature>
<dbReference type="SMART" id="SM00220">
    <property type="entry name" value="S_TKc"/>
    <property type="match status" value="1"/>
</dbReference>
<protein>
    <recommendedName>
        <fullName evidence="8">Protein kinase domain-containing protein</fullName>
    </recommendedName>
</protein>
<keyword evidence="10" id="KW-1185">Reference proteome</keyword>